<keyword evidence="5" id="KW-0677">Repeat</keyword>
<evidence type="ECO:0000256" key="2">
    <source>
        <dbReference type="ARBA" id="ARBA00022448"/>
    </source>
</evidence>
<protein>
    <submittedName>
        <fullName evidence="11">Galactose/methyl galactoside import ATP-binding protein MglA</fullName>
        <ecNumber evidence="11">3.6.3.17</ecNumber>
    </submittedName>
</protein>
<dbReference type="Pfam" id="PF00005">
    <property type="entry name" value="ABC_tran"/>
    <property type="match status" value="2"/>
</dbReference>
<keyword evidence="4" id="KW-0762">Sugar transport</keyword>
<dbReference type="AlphaFoldDB" id="A0A0P1IDI1"/>
<keyword evidence="6" id="KW-0547">Nucleotide-binding</keyword>
<evidence type="ECO:0000256" key="3">
    <source>
        <dbReference type="ARBA" id="ARBA00022475"/>
    </source>
</evidence>
<keyword evidence="11" id="KW-0378">Hydrolase</keyword>
<dbReference type="SMART" id="SM00382">
    <property type="entry name" value="AAA"/>
    <property type="match status" value="2"/>
</dbReference>
<evidence type="ECO:0000256" key="1">
    <source>
        <dbReference type="ARBA" id="ARBA00004202"/>
    </source>
</evidence>
<feature type="domain" description="ABC transporter" evidence="10">
    <location>
        <begin position="263"/>
        <end position="503"/>
    </location>
</feature>
<dbReference type="Gene3D" id="3.40.50.300">
    <property type="entry name" value="P-loop containing nucleotide triphosphate hydrolases"/>
    <property type="match status" value="2"/>
</dbReference>
<dbReference type="CDD" id="cd03216">
    <property type="entry name" value="ABC_Carb_Monos_I"/>
    <property type="match status" value="1"/>
</dbReference>
<dbReference type="EMBL" id="CYUD01000008">
    <property type="protein sequence ID" value="CUK06575.1"/>
    <property type="molecule type" value="Genomic_DNA"/>
</dbReference>
<comment type="subcellular location">
    <subcellularLocation>
        <location evidence="1">Cell membrane</location>
        <topology evidence="1">Peripheral membrane protein</topology>
    </subcellularLocation>
</comment>
<keyword evidence="2" id="KW-0813">Transport</keyword>
<organism evidence="11 12">
    <name type="scientific">Ruegeria denitrificans</name>
    <dbReference type="NCBI Taxonomy" id="1715692"/>
    <lineage>
        <taxon>Bacteria</taxon>
        <taxon>Pseudomonadati</taxon>
        <taxon>Pseudomonadota</taxon>
        <taxon>Alphaproteobacteria</taxon>
        <taxon>Rhodobacterales</taxon>
        <taxon>Roseobacteraceae</taxon>
        <taxon>Ruegeria</taxon>
    </lineage>
</organism>
<evidence type="ECO:0000259" key="10">
    <source>
        <dbReference type="PROSITE" id="PS50893"/>
    </source>
</evidence>
<dbReference type="CDD" id="cd03215">
    <property type="entry name" value="ABC_Carb_Monos_II"/>
    <property type="match status" value="1"/>
</dbReference>
<evidence type="ECO:0000313" key="11">
    <source>
        <dbReference type="EMBL" id="CUK06575.1"/>
    </source>
</evidence>
<dbReference type="InterPro" id="IPR003593">
    <property type="entry name" value="AAA+_ATPase"/>
</dbReference>
<dbReference type="FunFam" id="3.40.50.300:FF:000127">
    <property type="entry name" value="Ribose import ATP-binding protein RbsA"/>
    <property type="match status" value="1"/>
</dbReference>
<evidence type="ECO:0000313" key="12">
    <source>
        <dbReference type="Proteomes" id="UP000051260"/>
    </source>
</evidence>
<keyword evidence="7 11" id="KW-0067">ATP-binding</keyword>
<dbReference type="GO" id="GO:0016887">
    <property type="term" value="F:ATP hydrolysis activity"/>
    <property type="evidence" value="ECO:0007669"/>
    <property type="project" value="InterPro"/>
</dbReference>
<evidence type="ECO:0000256" key="8">
    <source>
        <dbReference type="ARBA" id="ARBA00022967"/>
    </source>
</evidence>
<evidence type="ECO:0000256" key="4">
    <source>
        <dbReference type="ARBA" id="ARBA00022597"/>
    </source>
</evidence>
<keyword evidence="9" id="KW-0472">Membrane</keyword>
<dbReference type="EC" id="3.6.3.17" evidence="11"/>
<dbReference type="GO" id="GO:0005524">
    <property type="term" value="F:ATP binding"/>
    <property type="evidence" value="ECO:0007669"/>
    <property type="project" value="UniProtKB-KW"/>
</dbReference>
<dbReference type="RefSeq" id="WP_058282573.1">
    <property type="nucleotide sequence ID" value="NZ_CYUD01000008.1"/>
</dbReference>
<dbReference type="InterPro" id="IPR027417">
    <property type="entry name" value="P-loop_NTPase"/>
</dbReference>
<name>A0A0P1IDI1_9RHOB</name>
<dbReference type="PROSITE" id="PS50893">
    <property type="entry name" value="ABC_TRANSPORTER_2"/>
    <property type="match status" value="2"/>
</dbReference>
<dbReference type="InterPro" id="IPR017871">
    <property type="entry name" value="ABC_transporter-like_CS"/>
</dbReference>
<gene>
    <name evidence="11" type="primary">mglA_2</name>
    <name evidence="11" type="ORF">RUE5091_02856</name>
</gene>
<keyword evidence="8" id="KW-1278">Translocase</keyword>
<dbReference type="STRING" id="1715692.RUE5091_02856"/>
<sequence>MIVQTAFAANAQEKALSIRDLTKDYPGVRAVDAVSFDIDRNTVHCLVGENGAGKSTIVKMLTGALAPTSGSMAILGRTYEPDSTQDARESGVGTLFQELHVVDQLTVLENLTLGMEASRFGFLVKSDLEGRVVKTLAAIEPTIDPKARVSSLSVAQKQIVEIARAASSGASIIIMDEPTAALSEREVERLFGVIRRLRDSDVTVIYISHKLDEIFELGDNVTVMRDGKHIATKPLADVNGRPELIEMMVGRAITHDYEPRGDIADNPVLTVKGLTNHLLKDVSFHVKGGEIVGFYGLVGAGKTEVARAIYGADKADGQIDFKGRKRAASPKEAIAAGIALVPEERRTQGLFTELAIRRNIPIMNIRKLASFGVFQDEREKEVAREYVGKLGIATNSIEKYAEKLSGGNQQKVVLSKCLFADADMLLLDEPTRGVDVGAKSEIYDLIRDLANNGRAICIFSSELEEVLGICDRVFLMYDGRIQAEIKNGTEVDIPHILNVVTGGGGENK</sequence>
<keyword evidence="3" id="KW-1003">Cell membrane</keyword>
<dbReference type="PROSITE" id="PS00211">
    <property type="entry name" value="ABC_TRANSPORTER_1"/>
    <property type="match status" value="1"/>
</dbReference>
<evidence type="ECO:0000256" key="6">
    <source>
        <dbReference type="ARBA" id="ARBA00022741"/>
    </source>
</evidence>
<dbReference type="PANTHER" id="PTHR43790">
    <property type="entry name" value="CARBOHYDRATE TRANSPORT ATP-BINDING PROTEIN MG119-RELATED"/>
    <property type="match status" value="1"/>
</dbReference>
<reference evidence="12" key="1">
    <citation type="submission" date="2015-09" db="EMBL/GenBank/DDBJ databases">
        <authorList>
            <person name="Rodrigo-Torres L."/>
            <person name="Arahal D.R."/>
        </authorList>
    </citation>
    <scope>NUCLEOTIDE SEQUENCE [LARGE SCALE GENOMIC DNA]</scope>
    <source>
        <strain evidence="12">CECT 5091</strain>
    </source>
</reference>
<dbReference type="SUPFAM" id="SSF52540">
    <property type="entry name" value="P-loop containing nucleoside triphosphate hydrolases"/>
    <property type="match status" value="2"/>
</dbReference>
<feature type="domain" description="ABC transporter" evidence="10">
    <location>
        <begin position="16"/>
        <end position="251"/>
    </location>
</feature>
<dbReference type="Proteomes" id="UP000051260">
    <property type="component" value="Unassembled WGS sequence"/>
</dbReference>
<dbReference type="InterPro" id="IPR003439">
    <property type="entry name" value="ABC_transporter-like_ATP-bd"/>
</dbReference>
<keyword evidence="12" id="KW-1185">Reference proteome</keyword>
<evidence type="ECO:0000256" key="5">
    <source>
        <dbReference type="ARBA" id="ARBA00022737"/>
    </source>
</evidence>
<dbReference type="InterPro" id="IPR050107">
    <property type="entry name" value="ABC_carbohydrate_import_ATPase"/>
</dbReference>
<proteinExistence type="predicted"/>
<evidence type="ECO:0000256" key="9">
    <source>
        <dbReference type="ARBA" id="ARBA00023136"/>
    </source>
</evidence>
<dbReference type="GO" id="GO:0005886">
    <property type="term" value="C:plasma membrane"/>
    <property type="evidence" value="ECO:0007669"/>
    <property type="project" value="UniProtKB-SubCell"/>
</dbReference>
<evidence type="ECO:0000256" key="7">
    <source>
        <dbReference type="ARBA" id="ARBA00022840"/>
    </source>
</evidence>
<accession>A0A0P1IDI1</accession>
<dbReference type="PANTHER" id="PTHR43790:SF9">
    <property type="entry name" value="GALACTOFURANOSE TRANSPORTER ATP-BINDING PROTEIN YTFR"/>
    <property type="match status" value="1"/>
</dbReference>
<dbReference type="OrthoDB" id="9805029at2"/>